<feature type="compositionally biased region" description="Low complexity" evidence="1">
    <location>
        <begin position="1"/>
        <end position="16"/>
    </location>
</feature>
<dbReference type="EnsemblPlants" id="AET2Gv20629000.14">
    <property type="protein sequence ID" value="AET2Gv20629000.14"/>
    <property type="gene ID" value="AET2Gv20629000"/>
</dbReference>
<sequence>HHRIAATESTSASSRSGRLEQITDQCHWPKPQMGKNHWGEHTHSRSVPSRPSNLPRNGRGLAPAPAALASPHSTLHHSPSHSRITPAAAAAPPPLFLPWPNFAGNATPPGETLLPHLASPLPKPSPLLLLRW</sequence>
<protein>
    <submittedName>
        <fullName evidence="2">Uncharacterized protein</fullName>
    </submittedName>
</protein>
<reference evidence="3" key="2">
    <citation type="journal article" date="2017" name="Nat. Plants">
        <title>The Aegilops tauschii genome reveals multiple impacts of transposons.</title>
        <authorList>
            <person name="Zhao G."/>
            <person name="Zou C."/>
            <person name="Li K."/>
            <person name="Wang K."/>
            <person name="Li T."/>
            <person name="Gao L."/>
            <person name="Zhang X."/>
            <person name="Wang H."/>
            <person name="Yang Z."/>
            <person name="Liu X."/>
            <person name="Jiang W."/>
            <person name="Mao L."/>
            <person name="Kong X."/>
            <person name="Jiao Y."/>
            <person name="Jia J."/>
        </authorList>
    </citation>
    <scope>NUCLEOTIDE SEQUENCE [LARGE SCALE GENOMIC DNA]</scope>
    <source>
        <strain evidence="3">cv. AL8/78</strain>
    </source>
</reference>
<evidence type="ECO:0000256" key="1">
    <source>
        <dbReference type="SAM" id="MobiDB-lite"/>
    </source>
</evidence>
<accession>A0A453BTW2</accession>
<evidence type="ECO:0000313" key="3">
    <source>
        <dbReference type="Proteomes" id="UP000015105"/>
    </source>
</evidence>
<reference evidence="2" key="3">
    <citation type="journal article" date="2017" name="Nature">
        <title>Genome sequence of the progenitor of the wheat D genome Aegilops tauschii.</title>
        <authorList>
            <person name="Luo M.C."/>
            <person name="Gu Y.Q."/>
            <person name="Puiu D."/>
            <person name="Wang H."/>
            <person name="Twardziok S.O."/>
            <person name="Deal K.R."/>
            <person name="Huo N."/>
            <person name="Zhu T."/>
            <person name="Wang L."/>
            <person name="Wang Y."/>
            <person name="McGuire P.E."/>
            <person name="Liu S."/>
            <person name="Long H."/>
            <person name="Ramasamy R.K."/>
            <person name="Rodriguez J.C."/>
            <person name="Van S.L."/>
            <person name="Yuan L."/>
            <person name="Wang Z."/>
            <person name="Xia Z."/>
            <person name="Xiao L."/>
            <person name="Anderson O.D."/>
            <person name="Ouyang S."/>
            <person name="Liang Y."/>
            <person name="Zimin A.V."/>
            <person name="Pertea G."/>
            <person name="Qi P."/>
            <person name="Bennetzen J.L."/>
            <person name="Dai X."/>
            <person name="Dawson M.W."/>
            <person name="Muller H.G."/>
            <person name="Kugler K."/>
            <person name="Rivarola-Duarte L."/>
            <person name="Spannagl M."/>
            <person name="Mayer K.F.X."/>
            <person name="Lu F.H."/>
            <person name="Bevan M.W."/>
            <person name="Leroy P."/>
            <person name="Li P."/>
            <person name="You F.M."/>
            <person name="Sun Q."/>
            <person name="Liu Z."/>
            <person name="Lyons E."/>
            <person name="Wicker T."/>
            <person name="Salzberg S.L."/>
            <person name="Devos K.M."/>
            <person name="Dvorak J."/>
        </authorList>
    </citation>
    <scope>NUCLEOTIDE SEQUENCE [LARGE SCALE GENOMIC DNA]</scope>
    <source>
        <strain evidence="2">cv. AL8/78</strain>
    </source>
</reference>
<organism evidence="2 3">
    <name type="scientific">Aegilops tauschii subsp. strangulata</name>
    <name type="common">Goatgrass</name>
    <dbReference type="NCBI Taxonomy" id="200361"/>
    <lineage>
        <taxon>Eukaryota</taxon>
        <taxon>Viridiplantae</taxon>
        <taxon>Streptophyta</taxon>
        <taxon>Embryophyta</taxon>
        <taxon>Tracheophyta</taxon>
        <taxon>Spermatophyta</taxon>
        <taxon>Magnoliopsida</taxon>
        <taxon>Liliopsida</taxon>
        <taxon>Poales</taxon>
        <taxon>Poaceae</taxon>
        <taxon>BOP clade</taxon>
        <taxon>Pooideae</taxon>
        <taxon>Triticodae</taxon>
        <taxon>Triticeae</taxon>
        <taxon>Triticinae</taxon>
        <taxon>Aegilops</taxon>
    </lineage>
</organism>
<keyword evidence="3" id="KW-1185">Reference proteome</keyword>
<reference evidence="3" key="1">
    <citation type="journal article" date="2014" name="Science">
        <title>Ancient hybridizations among the ancestral genomes of bread wheat.</title>
        <authorList>
            <consortium name="International Wheat Genome Sequencing Consortium,"/>
            <person name="Marcussen T."/>
            <person name="Sandve S.R."/>
            <person name="Heier L."/>
            <person name="Spannagl M."/>
            <person name="Pfeifer M."/>
            <person name="Jakobsen K.S."/>
            <person name="Wulff B.B."/>
            <person name="Steuernagel B."/>
            <person name="Mayer K.F."/>
            <person name="Olsen O.A."/>
        </authorList>
    </citation>
    <scope>NUCLEOTIDE SEQUENCE [LARGE SCALE GENOMIC DNA]</scope>
    <source>
        <strain evidence="3">cv. AL8/78</strain>
    </source>
</reference>
<evidence type="ECO:0000313" key="2">
    <source>
        <dbReference type="EnsemblPlants" id="AET2Gv20629000.14"/>
    </source>
</evidence>
<dbReference type="Gramene" id="AET2Gv20629000.14">
    <property type="protein sequence ID" value="AET2Gv20629000.14"/>
    <property type="gene ID" value="AET2Gv20629000"/>
</dbReference>
<feature type="compositionally biased region" description="Low complexity" evidence="1">
    <location>
        <begin position="61"/>
        <end position="73"/>
    </location>
</feature>
<name>A0A453BTW2_AEGTS</name>
<reference evidence="2" key="5">
    <citation type="journal article" date="2021" name="G3 (Bethesda)">
        <title>Aegilops tauschii genome assembly Aet v5.0 features greater sequence contiguity and improved annotation.</title>
        <authorList>
            <person name="Wang L."/>
            <person name="Zhu T."/>
            <person name="Rodriguez J.C."/>
            <person name="Deal K.R."/>
            <person name="Dubcovsky J."/>
            <person name="McGuire P.E."/>
            <person name="Lux T."/>
            <person name="Spannagl M."/>
            <person name="Mayer K.F.X."/>
            <person name="Baldrich P."/>
            <person name="Meyers B.C."/>
            <person name="Huo N."/>
            <person name="Gu Y.Q."/>
            <person name="Zhou H."/>
            <person name="Devos K.M."/>
            <person name="Bennetzen J.L."/>
            <person name="Unver T."/>
            <person name="Budak H."/>
            <person name="Gulick P.J."/>
            <person name="Galiba G."/>
            <person name="Kalapos B."/>
            <person name="Nelson D.R."/>
            <person name="Li P."/>
            <person name="You F.M."/>
            <person name="Luo M.C."/>
            <person name="Dvorak J."/>
        </authorList>
    </citation>
    <scope>NUCLEOTIDE SEQUENCE [LARGE SCALE GENOMIC DNA]</scope>
    <source>
        <strain evidence="2">cv. AL8/78</strain>
    </source>
</reference>
<dbReference type="AlphaFoldDB" id="A0A453BTW2"/>
<reference evidence="2" key="4">
    <citation type="submission" date="2019-03" db="UniProtKB">
        <authorList>
            <consortium name="EnsemblPlants"/>
        </authorList>
    </citation>
    <scope>IDENTIFICATION</scope>
</reference>
<feature type="compositionally biased region" description="Polar residues" evidence="1">
    <location>
        <begin position="45"/>
        <end position="55"/>
    </location>
</feature>
<feature type="region of interest" description="Disordered" evidence="1">
    <location>
        <begin position="1"/>
        <end position="90"/>
    </location>
</feature>
<dbReference type="Proteomes" id="UP000015105">
    <property type="component" value="Chromosome 2D"/>
</dbReference>
<proteinExistence type="predicted"/>